<dbReference type="PANTHER" id="PTHR10039">
    <property type="entry name" value="AMELOGENIN"/>
    <property type="match status" value="1"/>
</dbReference>
<dbReference type="InterPro" id="IPR002110">
    <property type="entry name" value="Ankyrin_rpt"/>
</dbReference>
<keyword evidence="7" id="KW-1185">Reference proteome</keyword>
<feature type="compositionally biased region" description="Polar residues" evidence="3">
    <location>
        <begin position="702"/>
        <end position="725"/>
    </location>
</feature>
<feature type="compositionally biased region" description="Basic and acidic residues" evidence="3">
    <location>
        <begin position="113"/>
        <end position="128"/>
    </location>
</feature>
<dbReference type="Pfam" id="PF24883">
    <property type="entry name" value="NPHP3_N"/>
    <property type="match status" value="1"/>
</dbReference>
<dbReference type="Pfam" id="PF12796">
    <property type="entry name" value="Ank_2"/>
    <property type="match status" value="1"/>
</dbReference>
<feature type="region of interest" description="Disordered" evidence="3">
    <location>
        <begin position="108"/>
        <end position="128"/>
    </location>
</feature>
<evidence type="ECO:0000256" key="2">
    <source>
        <dbReference type="PROSITE-ProRule" id="PRU00023"/>
    </source>
</evidence>
<dbReference type="PROSITE" id="PS50297">
    <property type="entry name" value="ANK_REP_REGION"/>
    <property type="match status" value="2"/>
</dbReference>
<accession>A0AAE0I183</accession>
<evidence type="ECO:0000259" key="4">
    <source>
        <dbReference type="Pfam" id="PF22939"/>
    </source>
</evidence>
<comment type="caution">
    <text evidence="6">The sequence shown here is derived from an EMBL/GenBank/DDBJ whole genome shotgun (WGS) entry which is preliminary data.</text>
</comment>
<reference evidence="6" key="2">
    <citation type="submission" date="2023-06" db="EMBL/GenBank/DDBJ databases">
        <authorList>
            <consortium name="Lawrence Berkeley National Laboratory"/>
            <person name="Haridas S."/>
            <person name="Hensen N."/>
            <person name="Bonometti L."/>
            <person name="Westerberg I."/>
            <person name="Brannstrom I.O."/>
            <person name="Guillou S."/>
            <person name="Cros-Aarteil S."/>
            <person name="Calhoun S."/>
            <person name="Kuo A."/>
            <person name="Mondo S."/>
            <person name="Pangilinan J."/>
            <person name="Riley R."/>
            <person name="Labutti K."/>
            <person name="Andreopoulos B."/>
            <person name="Lipzen A."/>
            <person name="Chen C."/>
            <person name="Yanf M."/>
            <person name="Daum C."/>
            <person name="Ng V."/>
            <person name="Clum A."/>
            <person name="Steindorff A."/>
            <person name="Ohm R."/>
            <person name="Martin F."/>
            <person name="Silar P."/>
            <person name="Natvig D."/>
            <person name="Lalanne C."/>
            <person name="Gautier V."/>
            <person name="Ament-Velasquez S.L."/>
            <person name="Kruys A."/>
            <person name="Hutchinson M.I."/>
            <person name="Powell A.J."/>
            <person name="Barry K."/>
            <person name="Miller A.N."/>
            <person name="Grigoriev I.V."/>
            <person name="Debuchy R."/>
            <person name="Gladieux P."/>
            <person name="Thoren M.H."/>
            <person name="Johannesson H."/>
        </authorList>
    </citation>
    <scope>NUCLEOTIDE SEQUENCE</scope>
    <source>
        <strain evidence="6">CBS 118394</strain>
    </source>
</reference>
<evidence type="ECO:0000256" key="3">
    <source>
        <dbReference type="SAM" id="MobiDB-lite"/>
    </source>
</evidence>
<dbReference type="PROSITE" id="PS50088">
    <property type="entry name" value="ANK_REPEAT"/>
    <property type="match status" value="2"/>
</dbReference>
<feature type="domain" description="Nephrocystin 3-like N-terminal" evidence="5">
    <location>
        <begin position="133"/>
        <end position="315"/>
    </location>
</feature>
<dbReference type="Proteomes" id="UP001283341">
    <property type="component" value="Unassembled WGS sequence"/>
</dbReference>
<dbReference type="AlphaFoldDB" id="A0AAE0I183"/>
<dbReference type="SMART" id="SM00248">
    <property type="entry name" value="ANK"/>
    <property type="match status" value="3"/>
</dbReference>
<dbReference type="Gene3D" id="1.25.40.20">
    <property type="entry name" value="Ankyrin repeat-containing domain"/>
    <property type="match status" value="1"/>
</dbReference>
<dbReference type="Gene3D" id="3.40.50.300">
    <property type="entry name" value="P-loop containing nucleotide triphosphate hydrolases"/>
    <property type="match status" value="1"/>
</dbReference>
<organism evidence="6 7">
    <name type="scientific">Apodospora peruviana</name>
    <dbReference type="NCBI Taxonomy" id="516989"/>
    <lineage>
        <taxon>Eukaryota</taxon>
        <taxon>Fungi</taxon>
        <taxon>Dikarya</taxon>
        <taxon>Ascomycota</taxon>
        <taxon>Pezizomycotina</taxon>
        <taxon>Sordariomycetes</taxon>
        <taxon>Sordariomycetidae</taxon>
        <taxon>Sordariales</taxon>
        <taxon>Lasiosphaeriaceae</taxon>
        <taxon>Apodospora</taxon>
    </lineage>
</organism>
<sequence>MLLNSEEEERNNELLRTLRRDARILWDISAQFVERSSGLHIRTFYEMELMPFMSSPIVDKYSAILNHPNEIAVPVKANHRKICQFSEQSRPNYHLVQATVQDLCEKALSSRKKPPETPPQKKSENDDTVVKLQWLQSPRSEILWVTGDTGCGKTTLSRFLVENLCNQVAQQQPGSETTNTRLCHFFFDDKTETQSDGLSLLTALIHQLLKSLDLETRAVVAIDLTRGFAANNSQLTMTSIHDLWEIFKSVVSAIDDGKTSQQQNIICVVDALDECEADSMSKVLKLLSSHIRDKSQTTQESSSPQGWFRIIVTSRRYQFIDNLFKSIPHIRSKLEDHTAQTARDVEKLISLRSGHIQSITSCSDSMRRTIEQRPFSGTSLVLDILERATDSSPESIERVFEGHDNLPHQLDDIYSNILQRSSDTRALLKILSVILAARRPLSLQKINTALAVRAADSSRKEVERRHQFDISRRFIGVCGQFIRISCGVVSLIHQIAKEFLIRPPLPSPAARIIQAARAIPFSASSPSPSWKYWFESSKVHRSLAEICMAYLNLLDVAHPPVSNADMDNRIEEDADRDLRPCHTDVTHHPRQESREGKQEEFFDYAARHWGIHYRFSNDPASDPIADELFAQAVTLCDTSTTTFGTWFQCYWQTISEATTLDFTFPSGMTSLMVAAQLGLQDIVAHLLSSQSVPSAFRPLASPESSNPASSVEQQRITASHGVNTQDSEGWTATHWAVWDGHSATINTATVKLLLEAGADVDLRDGKGLTALHWAAGDGQNDVIRLLLEYNAELNVNCFMERGANTNVTGEWKEEEGSCGSLVVLGGKRKVQLLEHGEGEEEVDEMEVIILD</sequence>
<gene>
    <name evidence="6" type="ORF">B0H66DRAFT_534854</name>
</gene>
<evidence type="ECO:0000313" key="6">
    <source>
        <dbReference type="EMBL" id="KAK3316605.1"/>
    </source>
</evidence>
<dbReference type="SUPFAM" id="SSF52540">
    <property type="entry name" value="P-loop containing nucleoside triphosphate hydrolases"/>
    <property type="match status" value="1"/>
</dbReference>
<dbReference type="SUPFAM" id="SSF48403">
    <property type="entry name" value="Ankyrin repeat"/>
    <property type="match status" value="1"/>
</dbReference>
<feature type="region of interest" description="Disordered" evidence="3">
    <location>
        <begin position="698"/>
        <end position="725"/>
    </location>
</feature>
<dbReference type="Pfam" id="PF22939">
    <property type="entry name" value="WHD_GPIID"/>
    <property type="match status" value="1"/>
</dbReference>
<keyword evidence="1" id="KW-0677">Repeat</keyword>
<evidence type="ECO:0000256" key="1">
    <source>
        <dbReference type="ARBA" id="ARBA00022737"/>
    </source>
</evidence>
<protein>
    <recommendedName>
        <fullName evidence="8">NACHT domain-containing protein</fullName>
    </recommendedName>
</protein>
<feature type="repeat" description="ANK" evidence="2">
    <location>
        <begin position="728"/>
        <end position="765"/>
    </location>
</feature>
<evidence type="ECO:0000259" key="5">
    <source>
        <dbReference type="Pfam" id="PF24883"/>
    </source>
</evidence>
<evidence type="ECO:0008006" key="8">
    <source>
        <dbReference type="Google" id="ProtNLM"/>
    </source>
</evidence>
<feature type="domain" description="GPI inositol-deacylase winged helix" evidence="4">
    <location>
        <begin position="428"/>
        <end position="503"/>
    </location>
</feature>
<feature type="repeat" description="ANK" evidence="2">
    <location>
        <begin position="766"/>
        <end position="798"/>
    </location>
</feature>
<dbReference type="InterPro" id="IPR027417">
    <property type="entry name" value="P-loop_NTPase"/>
</dbReference>
<dbReference type="InterPro" id="IPR056884">
    <property type="entry name" value="NPHP3-like_N"/>
</dbReference>
<dbReference type="InterPro" id="IPR054471">
    <property type="entry name" value="GPIID_WHD"/>
</dbReference>
<keyword evidence="2" id="KW-0040">ANK repeat</keyword>
<proteinExistence type="predicted"/>
<reference evidence="6" key="1">
    <citation type="journal article" date="2023" name="Mol. Phylogenet. Evol.">
        <title>Genome-scale phylogeny and comparative genomics of the fungal order Sordariales.</title>
        <authorList>
            <person name="Hensen N."/>
            <person name="Bonometti L."/>
            <person name="Westerberg I."/>
            <person name="Brannstrom I.O."/>
            <person name="Guillou S."/>
            <person name="Cros-Aarteil S."/>
            <person name="Calhoun S."/>
            <person name="Haridas S."/>
            <person name="Kuo A."/>
            <person name="Mondo S."/>
            <person name="Pangilinan J."/>
            <person name="Riley R."/>
            <person name="LaButti K."/>
            <person name="Andreopoulos B."/>
            <person name="Lipzen A."/>
            <person name="Chen C."/>
            <person name="Yan M."/>
            <person name="Daum C."/>
            <person name="Ng V."/>
            <person name="Clum A."/>
            <person name="Steindorff A."/>
            <person name="Ohm R.A."/>
            <person name="Martin F."/>
            <person name="Silar P."/>
            <person name="Natvig D.O."/>
            <person name="Lalanne C."/>
            <person name="Gautier V."/>
            <person name="Ament-Velasquez S.L."/>
            <person name="Kruys A."/>
            <person name="Hutchinson M.I."/>
            <person name="Powell A.J."/>
            <person name="Barry K."/>
            <person name="Miller A.N."/>
            <person name="Grigoriev I.V."/>
            <person name="Debuchy R."/>
            <person name="Gladieux P."/>
            <person name="Hiltunen Thoren M."/>
            <person name="Johannesson H."/>
        </authorList>
    </citation>
    <scope>NUCLEOTIDE SEQUENCE</scope>
    <source>
        <strain evidence="6">CBS 118394</strain>
    </source>
</reference>
<evidence type="ECO:0000313" key="7">
    <source>
        <dbReference type="Proteomes" id="UP001283341"/>
    </source>
</evidence>
<dbReference type="EMBL" id="JAUEDM010000005">
    <property type="protein sequence ID" value="KAK3316605.1"/>
    <property type="molecule type" value="Genomic_DNA"/>
</dbReference>
<dbReference type="InterPro" id="IPR036770">
    <property type="entry name" value="Ankyrin_rpt-contain_sf"/>
</dbReference>
<name>A0AAE0I183_9PEZI</name>